<comment type="similarity">
    <text evidence="1 3">Belongs to the glyceraldehyde-3-phosphate dehydrogenase family.</text>
</comment>
<dbReference type="EMBL" id="JAAGVY010000003">
    <property type="protein sequence ID" value="NEN22579.1"/>
    <property type="molecule type" value="Genomic_DNA"/>
</dbReference>
<dbReference type="InterPro" id="IPR020828">
    <property type="entry name" value="GlycerAld_3-P_DH_NAD(P)-bd"/>
</dbReference>
<dbReference type="PRINTS" id="PR00078">
    <property type="entry name" value="G3PDHDRGNASE"/>
</dbReference>
<accession>A0A7K3WLQ8</accession>
<evidence type="ECO:0000259" key="4">
    <source>
        <dbReference type="SMART" id="SM00846"/>
    </source>
</evidence>
<evidence type="ECO:0000313" key="5">
    <source>
        <dbReference type="EMBL" id="NEN22579.1"/>
    </source>
</evidence>
<gene>
    <name evidence="5" type="ORF">G3O08_03555</name>
</gene>
<dbReference type="InterPro" id="IPR020831">
    <property type="entry name" value="GlycerAld/Erythrose_P_DH"/>
</dbReference>
<dbReference type="FunFam" id="3.30.360.10:FF:000002">
    <property type="entry name" value="Glyceraldehyde-3-phosphate dehydrogenase"/>
    <property type="match status" value="1"/>
</dbReference>
<dbReference type="PANTHER" id="PTHR43454:SF1">
    <property type="entry name" value="GLYCERALDEHYDE 3-PHOSPHATE DEHYDROGENASE NAD(P) BINDING DOMAIN-CONTAINING PROTEIN"/>
    <property type="match status" value="1"/>
</dbReference>
<protein>
    <submittedName>
        <fullName evidence="5">Glyceraldehyde-3-phosphate dehydrogenase</fullName>
        <ecNumber evidence="5">1.2.1.12</ecNumber>
    </submittedName>
</protein>
<dbReference type="GO" id="GO:0004365">
    <property type="term" value="F:glyceraldehyde-3-phosphate dehydrogenase (NAD+) (phosphorylating) activity"/>
    <property type="evidence" value="ECO:0007669"/>
    <property type="project" value="UniProtKB-EC"/>
</dbReference>
<dbReference type="NCBIfam" id="NF006139">
    <property type="entry name" value="PRK08289.1"/>
    <property type="match status" value="1"/>
</dbReference>
<dbReference type="Pfam" id="PF00044">
    <property type="entry name" value="Gp_dh_N"/>
    <property type="match status" value="1"/>
</dbReference>
<proteinExistence type="inferred from homology"/>
<evidence type="ECO:0000256" key="2">
    <source>
        <dbReference type="ARBA" id="ARBA00023002"/>
    </source>
</evidence>
<dbReference type="SUPFAM" id="SSF51735">
    <property type="entry name" value="NAD(P)-binding Rossmann-fold domains"/>
    <property type="match status" value="1"/>
</dbReference>
<dbReference type="RefSeq" id="WP_163283302.1">
    <property type="nucleotide sequence ID" value="NZ_JAAGVY010000003.1"/>
</dbReference>
<evidence type="ECO:0000256" key="3">
    <source>
        <dbReference type="RuleBase" id="RU000397"/>
    </source>
</evidence>
<dbReference type="InterPro" id="IPR036291">
    <property type="entry name" value="NAD(P)-bd_dom_sf"/>
</dbReference>
<dbReference type="Proteomes" id="UP000486602">
    <property type="component" value="Unassembled WGS sequence"/>
</dbReference>
<keyword evidence="2 5" id="KW-0560">Oxidoreductase</keyword>
<reference evidence="5 6" key="1">
    <citation type="submission" date="2020-02" db="EMBL/GenBank/DDBJ databases">
        <title>Out from the shadows clarifying the taxonomy of the family Cryomorphaceae and related taxa by utilizing the GTDB taxonomic framework.</title>
        <authorList>
            <person name="Bowman J.P."/>
        </authorList>
    </citation>
    <scope>NUCLEOTIDE SEQUENCE [LARGE SCALE GENOMIC DNA]</scope>
    <source>
        <strain evidence="5 6">QSSC 1-22</strain>
    </source>
</reference>
<dbReference type="Gene3D" id="3.30.360.10">
    <property type="entry name" value="Dihydrodipicolinate Reductase, domain 2"/>
    <property type="match status" value="1"/>
</dbReference>
<keyword evidence="6" id="KW-1185">Reference proteome</keyword>
<dbReference type="CDD" id="cd05214">
    <property type="entry name" value="GAPDH_I_N"/>
    <property type="match status" value="1"/>
</dbReference>
<dbReference type="CDD" id="cd18126">
    <property type="entry name" value="GAPDH_I_C"/>
    <property type="match status" value="1"/>
</dbReference>
<dbReference type="InterPro" id="IPR020829">
    <property type="entry name" value="GlycerAld_3-P_DH_cat"/>
</dbReference>
<evidence type="ECO:0000313" key="6">
    <source>
        <dbReference type="Proteomes" id="UP000486602"/>
    </source>
</evidence>
<name>A0A7K3WLQ8_9FLAO</name>
<dbReference type="SMART" id="SM00846">
    <property type="entry name" value="Gp_dh_N"/>
    <property type="match status" value="1"/>
</dbReference>
<evidence type="ECO:0000256" key="1">
    <source>
        <dbReference type="ARBA" id="ARBA00007406"/>
    </source>
</evidence>
<dbReference type="Pfam" id="PF02800">
    <property type="entry name" value="Gp_dh_C"/>
    <property type="match status" value="1"/>
</dbReference>
<organism evidence="5 6">
    <name type="scientific">Cryomorpha ignava</name>
    <dbReference type="NCBI Taxonomy" id="101383"/>
    <lineage>
        <taxon>Bacteria</taxon>
        <taxon>Pseudomonadati</taxon>
        <taxon>Bacteroidota</taxon>
        <taxon>Flavobacteriia</taxon>
        <taxon>Flavobacteriales</taxon>
        <taxon>Cryomorphaceae</taxon>
        <taxon>Cryomorpha</taxon>
    </lineage>
</organism>
<dbReference type="AlphaFoldDB" id="A0A7K3WLQ8"/>
<dbReference type="PROSITE" id="PS00071">
    <property type="entry name" value="GAPDH"/>
    <property type="match status" value="1"/>
</dbReference>
<dbReference type="PANTHER" id="PTHR43454">
    <property type="entry name" value="GLYCERALDEHYDE-3-PHOSPHATE DEHYDROGENASE"/>
    <property type="match status" value="1"/>
</dbReference>
<dbReference type="SUPFAM" id="SSF55347">
    <property type="entry name" value="Glyceraldehyde-3-phosphate dehydrogenase-like, C-terminal domain"/>
    <property type="match status" value="1"/>
</dbReference>
<comment type="caution">
    <text evidence="5">The sequence shown here is derived from an EMBL/GenBank/DDBJ whole genome shotgun (WGS) entry which is preliminary data.</text>
</comment>
<dbReference type="GO" id="GO:0051287">
    <property type="term" value="F:NAD binding"/>
    <property type="evidence" value="ECO:0007669"/>
    <property type="project" value="InterPro"/>
</dbReference>
<feature type="domain" description="Glyceraldehyde 3-phosphate dehydrogenase NAD(P) binding" evidence="4">
    <location>
        <begin position="139"/>
        <end position="300"/>
    </location>
</feature>
<dbReference type="Gene3D" id="3.40.50.720">
    <property type="entry name" value="NAD(P)-binding Rossmann-like Domain"/>
    <property type="match status" value="1"/>
</dbReference>
<dbReference type="InterPro" id="IPR020830">
    <property type="entry name" value="GlycerAld_3-P_DH_AS"/>
</dbReference>
<sequence length="490" mass="54408">MSSDLLSAGRDTYNKELETWISKEKAAVELISAVGHLLYDKSVELVLFRNHLVNTSVSEVLSLHKYAADVVQKPIDVFVTSELARILMEFNLAPSKIDIGRLSAEWMEEKNQHASKHDFLLSKIGRFVGEDHGQKFEPRDVVLFGFGRIGRLAARELIQQFGKGHQLRLKAIVTRKVTPEEIVKRADLLRMDSVHGPFPGSVQADIENNALIINGQIIKMIQAESPDKVNYEDYGISDAVLIDNTGAFRNRAELSLHLKSNGISKVILTAPGGEIPNIVYGVNHKDLDIENENIYSAASCTTNAISTVLQVIENEYGIEKGHIETVHAYTNDQNLLDNFHKKERRGRSAAVNMVITETGAAKAVTKVIPKLANKLTANAVRVPVPNGSLAIMNLTLNKATSVEEVNAVMKGAALKGDLVNQIKYSIEPELVSSDIVGDSCCSVFDSKATLIHNDKKSVVLYVWYDNEFGYTKQVIRLAKYIAKVRRLHYY</sequence>
<dbReference type="EC" id="1.2.1.12" evidence="5"/>